<feature type="transmembrane region" description="Helical" evidence="3">
    <location>
        <begin position="102"/>
        <end position="125"/>
    </location>
</feature>
<keyword evidence="3" id="KW-1133">Transmembrane helix</keyword>
<keyword evidence="6" id="KW-1185">Reference proteome</keyword>
<sequence>MSNTHKHTETSAKALVQIDPSAPGTIVRVAFAAESVINLFLATRMIFNPKQAFEQMYLTDGKSAAPHAASVLQLFGLNLVAMTVPMVLALPNKPGAIELKRTSYQMIAAFEALALPITLWQAWIAGEEASGLNPNKLIWGFALPMGALLGFRAWVFFIEVRAEAEILACLHPFGSEYEVPKDRNPERIAGTCEWFINHERFQHWQGTECSSLLWVSADPGCGKSVLAKYLVDSLFSGSNSTTCFFFFKDALQGQSEVTDALRCLLYQIFHQQPTLLSNDVALCRDLDALDECEERGRIQLLEALNKLYNTESPKFSLKILVTSRPYALIHQELQTLEERHPTIHLSGEDQVEQISREIDISIRARLKDITRIHRLTEEEESTLMDELTKPQNRTYLWVHLMFEELKRATILTKRDLITCAHNLPKTVEEEYNLILDRSKGIEKTKKILHIIVAAQRAMSLQDYITLYHQPHQGLQPHQSPRSHQELQPLDAQRIKQNIREACGLFVVIKDSKVYLLHQTAREFLVKPLSSAPVDDNQPWHHYLCPMDSNRILAEICIWYLLLVDFQKIYMTPDFEQANDQYPLLHYASSNWVVHFQQIRMKRCDRLISSALKLCSPFQKGNPIWFEIYWKENQQKKGRRVPPSGFDALMMASYFGLERVVEELLAVKSPLSNALVYGYPEIAGQLIKKGAKIEVKDNYQRTPLALAARWGYRDITQLLLEKGADIKTRDKDQMTPLALAAAYGYIGQNTDTIQLLLEKGADIKARDKDQMTPLEVATALGHRDMIQLLLDKGI</sequence>
<feature type="repeat" description="ANK" evidence="2">
    <location>
        <begin position="731"/>
        <end position="767"/>
    </location>
</feature>
<dbReference type="InterPro" id="IPR002110">
    <property type="entry name" value="Ankyrin_rpt"/>
</dbReference>
<comment type="caution">
    <text evidence="5">The sequence shown here is derived from an EMBL/GenBank/DDBJ whole genome shotgun (WGS) entry which is preliminary data.</text>
</comment>
<feature type="transmembrane region" description="Helical" evidence="3">
    <location>
        <begin position="26"/>
        <end position="47"/>
    </location>
</feature>
<keyword evidence="2" id="KW-0040">ANK repeat</keyword>
<feature type="transmembrane region" description="Helical" evidence="3">
    <location>
        <begin position="68"/>
        <end position="90"/>
    </location>
</feature>
<feature type="repeat" description="ANK" evidence="2">
    <location>
        <begin position="698"/>
        <end position="730"/>
    </location>
</feature>
<dbReference type="EMBL" id="CABFNQ020000760">
    <property type="protein sequence ID" value="CAH0038737.1"/>
    <property type="molecule type" value="Genomic_DNA"/>
</dbReference>
<dbReference type="PANTHER" id="PTHR10039">
    <property type="entry name" value="AMELOGENIN"/>
    <property type="match status" value="1"/>
</dbReference>
<evidence type="ECO:0000256" key="2">
    <source>
        <dbReference type="PROSITE-ProRule" id="PRU00023"/>
    </source>
</evidence>
<protein>
    <recommendedName>
        <fullName evidence="4">Nephrocystin 3-like N-terminal domain-containing protein</fullName>
    </recommendedName>
</protein>
<accession>A0A9N9YQA2</accession>
<dbReference type="Pfam" id="PF24883">
    <property type="entry name" value="NPHP3_N"/>
    <property type="match status" value="1"/>
</dbReference>
<dbReference type="Pfam" id="PF12796">
    <property type="entry name" value="Ank_2"/>
    <property type="match status" value="1"/>
</dbReference>
<proteinExistence type="predicted"/>
<dbReference type="OrthoDB" id="194358at2759"/>
<dbReference type="Proteomes" id="UP000696573">
    <property type="component" value="Unassembled WGS sequence"/>
</dbReference>
<dbReference type="Pfam" id="PF13637">
    <property type="entry name" value="Ank_4"/>
    <property type="match status" value="1"/>
</dbReference>
<evidence type="ECO:0000313" key="6">
    <source>
        <dbReference type="Proteomes" id="UP000696573"/>
    </source>
</evidence>
<feature type="repeat" description="ANK" evidence="2">
    <location>
        <begin position="665"/>
        <end position="697"/>
    </location>
</feature>
<dbReference type="PROSITE" id="PS50088">
    <property type="entry name" value="ANK_REPEAT"/>
    <property type="match status" value="4"/>
</dbReference>
<dbReference type="Gene3D" id="3.40.50.300">
    <property type="entry name" value="P-loop containing nucleotide triphosphate hydrolases"/>
    <property type="match status" value="1"/>
</dbReference>
<evidence type="ECO:0000256" key="3">
    <source>
        <dbReference type="SAM" id="Phobius"/>
    </source>
</evidence>
<evidence type="ECO:0000259" key="4">
    <source>
        <dbReference type="Pfam" id="PF24883"/>
    </source>
</evidence>
<dbReference type="PROSITE" id="PS50297">
    <property type="entry name" value="ANK_REP_REGION"/>
    <property type="match status" value="3"/>
</dbReference>
<name>A0A9N9YQA2_9HYPO</name>
<feature type="repeat" description="ANK" evidence="2">
    <location>
        <begin position="768"/>
        <end position="793"/>
    </location>
</feature>
<dbReference type="InterPro" id="IPR056884">
    <property type="entry name" value="NPHP3-like_N"/>
</dbReference>
<reference evidence="5" key="1">
    <citation type="submission" date="2021-10" db="EMBL/GenBank/DDBJ databases">
        <authorList>
            <person name="Piombo E."/>
        </authorList>
    </citation>
    <scope>NUCLEOTIDE SEQUENCE</scope>
</reference>
<feature type="transmembrane region" description="Helical" evidence="3">
    <location>
        <begin position="137"/>
        <end position="157"/>
    </location>
</feature>
<keyword evidence="3" id="KW-0812">Transmembrane</keyword>
<dbReference type="SUPFAM" id="SSF48403">
    <property type="entry name" value="Ankyrin repeat"/>
    <property type="match status" value="1"/>
</dbReference>
<organism evidence="5 6">
    <name type="scientific">Clonostachys rhizophaga</name>
    <dbReference type="NCBI Taxonomy" id="160324"/>
    <lineage>
        <taxon>Eukaryota</taxon>
        <taxon>Fungi</taxon>
        <taxon>Dikarya</taxon>
        <taxon>Ascomycota</taxon>
        <taxon>Pezizomycotina</taxon>
        <taxon>Sordariomycetes</taxon>
        <taxon>Hypocreomycetidae</taxon>
        <taxon>Hypocreales</taxon>
        <taxon>Bionectriaceae</taxon>
        <taxon>Clonostachys</taxon>
    </lineage>
</organism>
<dbReference type="SMART" id="SM00248">
    <property type="entry name" value="ANK"/>
    <property type="match status" value="4"/>
</dbReference>
<dbReference type="Gene3D" id="1.25.40.20">
    <property type="entry name" value="Ankyrin repeat-containing domain"/>
    <property type="match status" value="1"/>
</dbReference>
<feature type="domain" description="Nephrocystin 3-like N-terminal" evidence="4">
    <location>
        <begin position="190"/>
        <end position="282"/>
    </location>
</feature>
<dbReference type="SUPFAM" id="SSF52540">
    <property type="entry name" value="P-loop containing nucleoside triphosphate hydrolases"/>
    <property type="match status" value="1"/>
</dbReference>
<keyword evidence="3" id="KW-0472">Membrane</keyword>
<dbReference type="InterPro" id="IPR036770">
    <property type="entry name" value="Ankyrin_rpt-contain_sf"/>
</dbReference>
<keyword evidence="1" id="KW-0677">Repeat</keyword>
<evidence type="ECO:0000313" key="5">
    <source>
        <dbReference type="EMBL" id="CAH0038737.1"/>
    </source>
</evidence>
<dbReference type="InterPro" id="IPR027417">
    <property type="entry name" value="P-loop_NTPase"/>
</dbReference>
<evidence type="ECO:0000256" key="1">
    <source>
        <dbReference type="ARBA" id="ARBA00022737"/>
    </source>
</evidence>
<gene>
    <name evidence="5" type="ORF">CRHIZ90672A_00006378</name>
</gene>
<dbReference type="AlphaFoldDB" id="A0A9N9YQA2"/>